<dbReference type="OrthoDB" id="4485682at2759"/>
<dbReference type="InterPro" id="IPR021842">
    <property type="entry name" value="DUF3435"/>
</dbReference>
<reference evidence="2" key="2">
    <citation type="journal article" date="2023" name="IMA Fungus">
        <title>Comparative genomic study of the Penicillium genus elucidates a diverse pangenome and 15 lateral gene transfer events.</title>
        <authorList>
            <person name="Petersen C."/>
            <person name="Sorensen T."/>
            <person name="Nielsen M.R."/>
            <person name="Sondergaard T.E."/>
            <person name="Sorensen J.L."/>
            <person name="Fitzpatrick D.A."/>
            <person name="Frisvad J.C."/>
            <person name="Nielsen K.L."/>
        </authorList>
    </citation>
    <scope>NUCLEOTIDE SEQUENCE</scope>
    <source>
        <strain evidence="2">IBT 20477</strain>
    </source>
</reference>
<keyword evidence="1" id="KW-0175">Coiled coil</keyword>
<evidence type="ECO:0000313" key="2">
    <source>
        <dbReference type="EMBL" id="KAJ5195741.1"/>
    </source>
</evidence>
<comment type="caution">
    <text evidence="2">The sequence shown here is derived from an EMBL/GenBank/DDBJ whole genome shotgun (WGS) entry which is preliminary data.</text>
</comment>
<dbReference type="PANTHER" id="PTHR37535">
    <property type="entry name" value="FLUG DOMAIN PROTEIN"/>
    <property type="match status" value="1"/>
</dbReference>
<reference evidence="2" key="1">
    <citation type="submission" date="2022-11" db="EMBL/GenBank/DDBJ databases">
        <authorList>
            <person name="Petersen C."/>
        </authorList>
    </citation>
    <scope>NUCLEOTIDE SEQUENCE</scope>
    <source>
        <strain evidence="2">IBT 20477</strain>
    </source>
</reference>
<dbReference type="AlphaFoldDB" id="A0A9W9JGR1"/>
<evidence type="ECO:0000256" key="1">
    <source>
        <dbReference type="SAM" id="Coils"/>
    </source>
</evidence>
<name>A0A9W9JGR1_9EURO</name>
<keyword evidence="3" id="KW-1185">Reference proteome</keyword>
<sequence>MRPPKPPKQVRDWNAFVRQPDPKVTTNKVSSTKERLKGIHFNFQKWVQELDNKDYTYWLENITLRIVQGFFEWYLDEHDINYKSSFMTIVRFFRMYWMDERGLCLPYQLGKDISSKLAQSMAIEHDLDKTAKEQPPFSINEVLFITHHLVAACDIAFPTVRVLFQLNTLRKMMVSTSARPGTLVLSSCYEEENDLLKWKDIDLYMVKHPEYPDTQLLIMRARHRLNKGKRNQGAPPTFTYTERNDNLGLCAIQDILMYAFLDDAFASPHIKCPRDIWRFTKVPDHRHSTPIHFKDSLKNIPIFRRAVRTKYGAWATDCKVGFSYSQAQEYEKKASAKAGFADEGSLYKYRKGAAENLRNLDEHSRNIIMGHRKSATFSNYISVFNDTQSIFMRTPTRDSLLNLACHGNLTRDESAPQHLNAEQKESIEMDAELQDLKKAVKSTRDELISEFHKLKKAEGASDGRFTEMKRLQQKIRTRRKQLERRAQKVARKEFFDSIGNRIIEQNQQGTPVTFTPDVSHIQPERIALAELEFKNRDVDTIDDKELIEDRIRSLELRLKLNSLHMPKALKKRIVFKGGPKEASRQVVVPMESSSGLECPVCLGNTGLDPIARRYKYSRKDVLQVHFKGHRLPDLFESPGRQCDIPECLSVCMSLPGYKSHLAKHHKIYL</sequence>
<feature type="coiled-coil region" evidence="1">
    <location>
        <begin position="419"/>
        <end position="492"/>
    </location>
</feature>
<dbReference type="Proteomes" id="UP001150942">
    <property type="component" value="Unassembled WGS sequence"/>
</dbReference>
<protein>
    <submittedName>
        <fullName evidence="2">FluG domain protein</fullName>
    </submittedName>
</protein>
<evidence type="ECO:0000313" key="3">
    <source>
        <dbReference type="Proteomes" id="UP001150942"/>
    </source>
</evidence>
<dbReference type="EMBL" id="JAPQKQ010000005">
    <property type="protein sequence ID" value="KAJ5195741.1"/>
    <property type="molecule type" value="Genomic_DNA"/>
</dbReference>
<dbReference type="PANTHER" id="PTHR37535:SF4">
    <property type="entry name" value="FLUG DOMAIN-CONTAINING PROTEIN"/>
    <property type="match status" value="1"/>
</dbReference>
<gene>
    <name evidence="2" type="ORF">N7449_006220</name>
</gene>
<dbReference type="Pfam" id="PF11917">
    <property type="entry name" value="DUF3435"/>
    <property type="match status" value="1"/>
</dbReference>
<proteinExistence type="predicted"/>
<accession>A0A9W9JGR1</accession>
<organism evidence="2 3">
    <name type="scientific">Penicillium cf. viridicatum</name>
    <dbReference type="NCBI Taxonomy" id="2972119"/>
    <lineage>
        <taxon>Eukaryota</taxon>
        <taxon>Fungi</taxon>
        <taxon>Dikarya</taxon>
        <taxon>Ascomycota</taxon>
        <taxon>Pezizomycotina</taxon>
        <taxon>Eurotiomycetes</taxon>
        <taxon>Eurotiomycetidae</taxon>
        <taxon>Eurotiales</taxon>
        <taxon>Aspergillaceae</taxon>
        <taxon>Penicillium</taxon>
    </lineage>
</organism>